<keyword evidence="4" id="KW-1185">Reference proteome</keyword>
<dbReference type="InterPro" id="IPR036236">
    <property type="entry name" value="Znf_C2H2_sf"/>
</dbReference>
<gene>
    <name evidence="3" type="ORF">K458DRAFT_81828</name>
</gene>
<dbReference type="EMBL" id="MU005591">
    <property type="protein sequence ID" value="KAF2681533.1"/>
    <property type="molecule type" value="Genomic_DNA"/>
</dbReference>
<dbReference type="Proteomes" id="UP000799291">
    <property type="component" value="Unassembled WGS sequence"/>
</dbReference>
<dbReference type="AlphaFoldDB" id="A0A6G1IUA2"/>
<keyword evidence="1" id="KW-0862">Zinc</keyword>
<feature type="domain" description="C2H2-type" evidence="2">
    <location>
        <begin position="77"/>
        <end position="104"/>
    </location>
</feature>
<proteinExistence type="predicted"/>
<dbReference type="SMART" id="SM00355">
    <property type="entry name" value="ZnF_C2H2"/>
    <property type="match status" value="5"/>
</dbReference>
<feature type="domain" description="C2H2-type" evidence="2">
    <location>
        <begin position="3"/>
        <end position="32"/>
    </location>
</feature>
<evidence type="ECO:0000259" key="2">
    <source>
        <dbReference type="PROSITE" id="PS50157"/>
    </source>
</evidence>
<dbReference type="GO" id="GO:0008270">
    <property type="term" value="F:zinc ion binding"/>
    <property type="evidence" value="ECO:0007669"/>
    <property type="project" value="UniProtKB-KW"/>
</dbReference>
<name>A0A6G1IUA2_9PLEO</name>
<protein>
    <recommendedName>
        <fullName evidence="2">C2H2-type domain-containing protein</fullName>
    </recommendedName>
</protein>
<dbReference type="InterPro" id="IPR013087">
    <property type="entry name" value="Znf_C2H2_type"/>
</dbReference>
<accession>A0A6G1IUA2</accession>
<dbReference type="Gene3D" id="3.30.160.60">
    <property type="entry name" value="Classic Zinc Finger"/>
    <property type="match status" value="1"/>
</dbReference>
<evidence type="ECO:0000313" key="4">
    <source>
        <dbReference type="Proteomes" id="UP000799291"/>
    </source>
</evidence>
<keyword evidence="1" id="KW-0863">Zinc-finger</keyword>
<organism evidence="3 4">
    <name type="scientific">Lentithecium fluviatile CBS 122367</name>
    <dbReference type="NCBI Taxonomy" id="1168545"/>
    <lineage>
        <taxon>Eukaryota</taxon>
        <taxon>Fungi</taxon>
        <taxon>Dikarya</taxon>
        <taxon>Ascomycota</taxon>
        <taxon>Pezizomycotina</taxon>
        <taxon>Dothideomycetes</taxon>
        <taxon>Pleosporomycetidae</taxon>
        <taxon>Pleosporales</taxon>
        <taxon>Massarineae</taxon>
        <taxon>Lentitheciaceae</taxon>
        <taxon>Lentithecium</taxon>
    </lineage>
</organism>
<dbReference type="PROSITE" id="PS00028">
    <property type="entry name" value="ZINC_FINGER_C2H2_1"/>
    <property type="match status" value="2"/>
</dbReference>
<keyword evidence="1" id="KW-0479">Metal-binding</keyword>
<dbReference type="SUPFAM" id="SSF57667">
    <property type="entry name" value="beta-beta-alpha zinc fingers"/>
    <property type="match status" value="1"/>
</dbReference>
<dbReference type="PROSITE" id="PS50157">
    <property type="entry name" value="ZINC_FINGER_C2H2_2"/>
    <property type="match status" value="2"/>
</dbReference>
<dbReference type="OrthoDB" id="6105938at2759"/>
<sequence>MAVRCLRCNRTYRSWQAFYQHARDSRHHNECPECDFDGECWSDLLDHCRDEGCRAVCGGCNSHFDYQEYWEHLEDENVCRTCERHFDSPSNLYQHQLTHRAANFECLCCYQKFKTYGGMIIHLEYGSCSSIGLTDLNKLAAKCNSWSHFIDSYYRRDMLDGIDPECYRNKAYLYKCPTCETQLPKLSSLFQHVESSACSQQLNEGAIGRLRRFLLKRLG</sequence>
<evidence type="ECO:0000256" key="1">
    <source>
        <dbReference type="PROSITE-ProRule" id="PRU00042"/>
    </source>
</evidence>
<reference evidence="3" key="1">
    <citation type="journal article" date="2020" name="Stud. Mycol.">
        <title>101 Dothideomycetes genomes: a test case for predicting lifestyles and emergence of pathogens.</title>
        <authorList>
            <person name="Haridas S."/>
            <person name="Albert R."/>
            <person name="Binder M."/>
            <person name="Bloem J."/>
            <person name="Labutti K."/>
            <person name="Salamov A."/>
            <person name="Andreopoulos B."/>
            <person name="Baker S."/>
            <person name="Barry K."/>
            <person name="Bills G."/>
            <person name="Bluhm B."/>
            <person name="Cannon C."/>
            <person name="Castanera R."/>
            <person name="Culley D."/>
            <person name="Daum C."/>
            <person name="Ezra D."/>
            <person name="Gonzalez J."/>
            <person name="Henrissat B."/>
            <person name="Kuo A."/>
            <person name="Liang C."/>
            <person name="Lipzen A."/>
            <person name="Lutzoni F."/>
            <person name="Magnuson J."/>
            <person name="Mondo S."/>
            <person name="Nolan M."/>
            <person name="Ohm R."/>
            <person name="Pangilinan J."/>
            <person name="Park H.-J."/>
            <person name="Ramirez L."/>
            <person name="Alfaro M."/>
            <person name="Sun H."/>
            <person name="Tritt A."/>
            <person name="Yoshinaga Y."/>
            <person name="Zwiers L.-H."/>
            <person name="Turgeon B."/>
            <person name="Goodwin S."/>
            <person name="Spatafora J."/>
            <person name="Crous P."/>
            <person name="Grigoriev I."/>
        </authorList>
    </citation>
    <scope>NUCLEOTIDE SEQUENCE</scope>
    <source>
        <strain evidence="3">CBS 122367</strain>
    </source>
</reference>
<evidence type="ECO:0000313" key="3">
    <source>
        <dbReference type="EMBL" id="KAF2681533.1"/>
    </source>
</evidence>